<dbReference type="EMBL" id="CP014339">
    <property type="protein sequence ID" value="AQX49508.1"/>
    <property type="molecule type" value="Genomic_DNA"/>
</dbReference>
<evidence type="ECO:0000313" key="3">
    <source>
        <dbReference type="Proteomes" id="UP000189738"/>
    </source>
</evidence>
<evidence type="ECO:0008006" key="4">
    <source>
        <dbReference type="Google" id="ProtNLM"/>
    </source>
</evidence>
<proteinExistence type="predicted"/>
<evidence type="ECO:0000313" key="1">
    <source>
        <dbReference type="EMBL" id="AQX49508.1"/>
    </source>
</evidence>
<dbReference type="RefSeq" id="WP_078720268.1">
    <property type="nucleotide sequence ID" value="NZ_CP014339.1"/>
</dbReference>
<dbReference type="AlphaFoldDB" id="A0A494J229"/>
<reference evidence="2" key="2">
    <citation type="submission" date="2016-06" db="EMBL/GenBank/DDBJ databases">
        <authorList>
            <person name="Nicholson A.C."/>
        </authorList>
    </citation>
    <scope>NUCLEOTIDE SEQUENCE [LARGE SCALE GENOMIC DNA]</scope>
    <source>
        <strain evidence="2">E6809</strain>
    </source>
</reference>
<name>A0A494J229_9FLAO</name>
<sequence length="381" mass="44839">MTKSEEWAYSLCRKSFFSLFSFVNPVGKKDKELCDVIVICGNDIVLISVKEININLTGNYEVDYNRWNNRAIEDSLKQLNGAERFLKRVSSFRLKDTKEEIELPDEKNFYKIALAIGAKGKFPISESIRNNGYVNIMDEISFHSIISELDTITDFILYLREKQAKLLNVHFTGNGEEDLLAFYLRNELNFPDKSFLYFDKGIYESLIVSADYQQEKKNREESYKWDFIINHFTQNYFDKNGYNSITLNNMRRACEIMAKETRFERIKLIDNLNIVINSNVRARIYFSPTFNHIIYVFVSGKFENEKQRLKETELRSLVAAFLFNKSAIVIAIAWEVNPNFDVYDIVYHNYKDLWSNNLDKLALSTINELGYFKNHYDQLNK</sequence>
<dbReference type="Proteomes" id="UP000189738">
    <property type="component" value="Chromosome"/>
</dbReference>
<evidence type="ECO:0000313" key="2">
    <source>
        <dbReference type="EMBL" id="OPB47278.1"/>
    </source>
</evidence>
<accession>A0A494J229</accession>
<reference evidence="1 3" key="1">
    <citation type="submission" date="2016-02" db="EMBL/GenBank/DDBJ databases">
        <authorList>
            <person name="Nicholson A.C."/>
            <person name="Humrighouse B.W."/>
            <person name="Loparev V."/>
            <person name="Emery B."/>
            <person name="Graziano J."/>
            <person name="McQuiston J.R."/>
        </authorList>
    </citation>
    <scope>NUCLEOTIDE SEQUENCE [LARGE SCALE GENOMIC DNA]</scope>
    <source>
        <strain evidence="1 3">E6809</strain>
    </source>
</reference>
<organism evidence="2">
    <name type="scientific">Elizabethkingia anophelis</name>
    <dbReference type="NCBI Taxonomy" id="1117645"/>
    <lineage>
        <taxon>Bacteria</taxon>
        <taxon>Pseudomonadati</taxon>
        <taxon>Bacteroidota</taxon>
        <taxon>Flavobacteriia</taxon>
        <taxon>Flavobacteriales</taxon>
        <taxon>Weeksellaceae</taxon>
        <taxon>Elizabethkingia</taxon>
    </lineage>
</organism>
<dbReference type="EMBL" id="MAHS01000015">
    <property type="protein sequence ID" value="OPB47278.1"/>
    <property type="molecule type" value="Genomic_DNA"/>
</dbReference>
<gene>
    <name evidence="1" type="ORF">AYC66_01920</name>
    <name evidence="2" type="ORF">BAY09_07755</name>
</gene>
<protein>
    <recommendedName>
        <fullName evidence="4">NERD domain-containing protein</fullName>
    </recommendedName>
</protein>